<evidence type="ECO:0000259" key="4">
    <source>
        <dbReference type="PROSITE" id="PS50887"/>
    </source>
</evidence>
<sequence>MKAAPKRKDEDAALAALHALKILDSEPEPEFDAIVRTAAEICGAPISLISLIDHDRQWFKANVGLPGIAETPRELAFCAHAVLGGDLFEVPDAMQDSRFADNPLVTGPPDIRFYAGAPVLLNDGICVGTLCVMDRKPRQLSEKQRETLRCLSRIVAHAMQGRYAIRETLRLVDRLSEQHELLRVTLQSVADGIVTTDAEGNVSLLNAVAERLTGWSTSEARGRALSEVLHVIVDASAVASRSCNHDLLVSRDGRRYGIERSVTPILKDNGSVLGEVCVFRDVTEQRRSYAQIAYRATHDMLTGLANRSEFETQLGRALHTARTTPIQHALMYIDLDQFKRLNDACGHAAGDRLLKQFARVLTATVRGGDTVSRLGGDEFAVILEDCALDDARRLAQEICDHMEDFRFAHGELKFRIGASIGVVKIDDHWRTEAALLQAADAACFSAKDAGRNRVHLWGETDLAVQAREEGLRWATQIEQALDENRFELFAQRIVPLDRPVNGVHAEILLRMVARDGALVPPGAFLPSAERHNLSSRIDRWVLLRTLLWLRSASNQTRVDMLSVNLSGHSVGDPAFHVWACGKLDEAGPALCSRLCFEITETAGVANLAQAAAFIAELRSRGVRVALDDFGSGTASFGYLKKLSVDFLKIDGQFVRDMLTDALNEAAVRCFVDVAKVVGMKTIAEFVESPAVMSRLERMGVDYAQGFLVHQPEPIDGLLDDLPDAASRAPSQSLHGLSICS</sequence>
<dbReference type="SUPFAM" id="SSF55073">
    <property type="entry name" value="Nucleotide cyclase"/>
    <property type="match status" value="1"/>
</dbReference>
<dbReference type="InterPro" id="IPR000160">
    <property type="entry name" value="GGDEF_dom"/>
</dbReference>
<feature type="domain" description="GGDEF" evidence="4">
    <location>
        <begin position="326"/>
        <end position="459"/>
    </location>
</feature>
<dbReference type="InterPro" id="IPR029016">
    <property type="entry name" value="GAF-like_dom_sf"/>
</dbReference>
<dbReference type="Pfam" id="PF01590">
    <property type="entry name" value="GAF"/>
    <property type="match status" value="1"/>
</dbReference>
<dbReference type="Gene3D" id="3.20.20.450">
    <property type="entry name" value="EAL domain"/>
    <property type="match status" value="1"/>
</dbReference>
<dbReference type="Proteomes" id="UP001169027">
    <property type="component" value="Unassembled WGS sequence"/>
</dbReference>
<comment type="caution">
    <text evidence="5">The sequence shown here is derived from an EMBL/GenBank/DDBJ whole genome shotgun (WGS) entry which is preliminary data.</text>
</comment>
<dbReference type="PANTHER" id="PTHR44757:SF4">
    <property type="entry name" value="DIGUANYLATE CYCLASE DGCE-RELATED"/>
    <property type="match status" value="1"/>
</dbReference>
<evidence type="ECO:0000313" key="5">
    <source>
        <dbReference type="EMBL" id="MDO1537205.1"/>
    </source>
</evidence>
<dbReference type="PROSITE" id="PS50113">
    <property type="entry name" value="PAC"/>
    <property type="match status" value="1"/>
</dbReference>
<proteinExistence type="predicted"/>
<evidence type="ECO:0000259" key="1">
    <source>
        <dbReference type="PROSITE" id="PS50112"/>
    </source>
</evidence>
<dbReference type="PANTHER" id="PTHR44757">
    <property type="entry name" value="DIGUANYLATE CYCLASE DGCP"/>
    <property type="match status" value="1"/>
</dbReference>
<dbReference type="PROSITE" id="PS50887">
    <property type="entry name" value="GGDEF"/>
    <property type="match status" value="1"/>
</dbReference>
<dbReference type="InterPro" id="IPR013767">
    <property type="entry name" value="PAS_fold"/>
</dbReference>
<dbReference type="SMART" id="SM00091">
    <property type="entry name" value="PAS"/>
    <property type="match status" value="1"/>
</dbReference>
<accession>A0ABT8SE51</accession>
<dbReference type="Gene3D" id="3.30.450.40">
    <property type="match status" value="1"/>
</dbReference>
<dbReference type="InterPro" id="IPR000700">
    <property type="entry name" value="PAS-assoc_C"/>
</dbReference>
<evidence type="ECO:0000259" key="2">
    <source>
        <dbReference type="PROSITE" id="PS50113"/>
    </source>
</evidence>
<dbReference type="SUPFAM" id="SSF141868">
    <property type="entry name" value="EAL domain-like"/>
    <property type="match status" value="1"/>
</dbReference>
<dbReference type="SUPFAM" id="SSF55785">
    <property type="entry name" value="PYP-like sensor domain (PAS domain)"/>
    <property type="match status" value="1"/>
</dbReference>
<dbReference type="EMBL" id="JAUKVY010000037">
    <property type="protein sequence ID" value="MDO1537205.1"/>
    <property type="molecule type" value="Genomic_DNA"/>
</dbReference>
<dbReference type="CDD" id="cd01948">
    <property type="entry name" value="EAL"/>
    <property type="match status" value="1"/>
</dbReference>
<organism evidence="5 6">
    <name type="scientific">Variovorax ginsengisoli</name>
    <dbReference type="NCBI Taxonomy" id="363844"/>
    <lineage>
        <taxon>Bacteria</taxon>
        <taxon>Pseudomonadati</taxon>
        <taxon>Pseudomonadota</taxon>
        <taxon>Betaproteobacteria</taxon>
        <taxon>Burkholderiales</taxon>
        <taxon>Comamonadaceae</taxon>
        <taxon>Variovorax</taxon>
    </lineage>
</organism>
<protein>
    <submittedName>
        <fullName evidence="5">EAL domain-containing protein</fullName>
    </submittedName>
</protein>
<dbReference type="Pfam" id="PF00989">
    <property type="entry name" value="PAS"/>
    <property type="match status" value="1"/>
</dbReference>
<dbReference type="InterPro" id="IPR035965">
    <property type="entry name" value="PAS-like_dom_sf"/>
</dbReference>
<feature type="domain" description="PAS" evidence="1">
    <location>
        <begin position="178"/>
        <end position="230"/>
    </location>
</feature>
<dbReference type="SUPFAM" id="SSF55781">
    <property type="entry name" value="GAF domain-like"/>
    <property type="match status" value="1"/>
</dbReference>
<dbReference type="Pfam" id="PF00563">
    <property type="entry name" value="EAL"/>
    <property type="match status" value="1"/>
</dbReference>
<keyword evidence="6" id="KW-1185">Reference proteome</keyword>
<dbReference type="Pfam" id="PF00990">
    <property type="entry name" value="GGDEF"/>
    <property type="match status" value="1"/>
</dbReference>
<dbReference type="PROSITE" id="PS50883">
    <property type="entry name" value="EAL"/>
    <property type="match status" value="1"/>
</dbReference>
<dbReference type="InterPro" id="IPR035919">
    <property type="entry name" value="EAL_sf"/>
</dbReference>
<evidence type="ECO:0000313" key="6">
    <source>
        <dbReference type="Proteomes" id="UP001169027"/>
    </source>
</evidence>
<dbReference type="InterPro" id="IPR052155">
    <property type="entry name" value="Biofilm_reg_signaling"/>
</dbReference>
<dbReference type="NCBIfam" id="TIGR00254">
    <property type="entry name" value="GGDEF"/>
    <property type="match status" value="1"/>
</dbReference>
<dbReference type="InterPro" id="IPR000014">
    <property type="entry name" value="PAS"/>
</dbReference>
<dbReference type="Gene3D" id="3.30.70.270">
    <property type="match status" value="1"/>
</dbReference>
<dbReference type="InterPro" id="IPR029787">
    <property type="entry name" value="Nucleotide_cyclase"/>
</dbReference>
<dbReference type="RefSeq" id="WP_301815498.1">
    <property type="nucleotide sequence ID" value="NZ_JAUJZH010000037.1"/>
</dbReference>
<dbReference type="CDD" id="cd01949">
    <property type="entry name" value="GGDEF"/>
    <property type="match status" value="1"/>
</dbReference>
<dbReference type="Gene3D" id="3.30.450.20">
    <property type="entry name" value="PAS domain"/>
    <property type="match status" value="1"/>
</dbReference>
<dbReference type="SMART" id="SM00065">
    <property type="entry name" value="GAF"/>
    <property type="match status" value="1"/>
</dbReference>
<dbReference type="InterPro" id="IPR001633">
    <property type="entry name" value="EAL_dom"/>
</dbReference>
<dbReference type="PROSITE" id="PS50112">
    <property type="entry name" value="PAS"/>
    <property type="match status" value="1"/>
</dbReference>
<dbReference type="CDD" id="cd00130">
    <property type="entry name" value="PAS"/>
    <property type="match status" value="1"/>
</dbReference>
<gene>
    <name evidence="5" type="ORF">Q2T77_33555</name>
</gene>
<dbReference type="SMART" id="SM00052">
    <property type="entry name" value="EAL"/>
    <property type="match status" value="1"/>
</dbReference>
<dbReference type="InterPro" id="IPR003018">
    <property type="entry name" value="GAF"/>
</dbReference>
<dbReference type="InterPro" id="IPR043128">
    <property type="entry name" value="Rev_trsase/Diguanyl_cyclase"/>
</dbReference>
<reference evidence="5" key="1">
    <citation type="submission" date="2023-06" db="EMBL/GenBank/DDBJ databases">
        <authorList>
            <person name="Jiang Y."/>
            <person name="Liu Q."/>
        </authorList>
    </citation>
    <scope>NUCLEOTIDE SEQUENCE</scope>
    <source>
        <strain evidence="5">CGMCC 1.12090</strain>
    </source>
</reference>
<evidence type="ECO:0000259" key="3">
    <source>
        <dbReference type="PROSITE" id="PS50883"/>
    </source>
</evidence>
<feature type="domain" description="PAC" evidence="2">
    <location>
        <begin position="241"/>
        <end position="294"/>
    </location>
</feature>
<name>A0ABT8SE51_9BURK</name>
<feature type="domain" description="EAL" evidence="3">
    <location>
        <begin position="470"/>
        <end position="725"/>
    </location>
</feature>
<dbReference type="SMART" id="SM00267">
    <property type="entry name" value="GGDEF"/>
    <property type="match status" value="1"/>
</dbReference>
<dbReference type="NCBIfam" id="TIGR00229">
    <property type="entry name" value="sensory_box"/>
    <property type="match status" value="1"/>
</dbReference>